<name>A0ABZ1RQ50_9ACTN</name>
<keyword evidence="1" id="KW-0472">Membrane</keyword>
<sequence>MDIPSVGRWIMLALAAVLLVQAVRALRPALRARPGERVDAWLAFADPLAAVPVSLAPAAGEIGFLLCGLAVLGPIMAWRLARSLQARRRGPTPA</sequence>
<accession>A0ABZ1RQ50</accession>
<gene>
    <name evidence="2" type="ORF">OHU17_25750</name>
</gene>
<dbReference type="Proteomes" id="UP001432075">
    <property type="component" value="Chromosome"/>
</dbReference>
<keyword evidence="1" id="KW-1133">Transmembrane helix</keyword>
<feature type="transmembrane region" description="Helical" evidence="1">
    <location>
        <begin position="6"/>
        <end position="26"/>
    </location>
</feature>
<reference evidence="2" key="1">
    <citation type="submission" date="2022-10" db="EMBL/GenBank/DDBJ databases">
        <title>The complete genomes of actinobacterial strains from the NBC collection.</title>
        <authorList>
            <person name="Joergensen T.S."/>
            <person name="Alvarez Arevalo M."/>
            <person name="Sterndorff E.B."/>
            <person name="Faurdal D."/>
            <person name="Vuksanovic O."/>
            <person name="Mourched A.-S."/>
            <person name="Charusanti P."/>
            <person name="Shaw S."/>
            <person name="Blin K."/>
            <person name="Weber T."/>
        </authorList>
    </citation>
    <scope>NUCLEOTIDE SEQUENCE</scope>
    <source>
        <strain evidence="2">NBC_00283</strain>
    </source>
</reference>
<organism evidence="2 3">
    <name type="scientific">Streptomyces goshikiensis</name>
    <dbReference type="NCBI Taxonomy" id="1942"/>
    <lineage>
        <taxon>Bacteria</taxon>
        <taxon>Bacillati</taxon>
        <taxon>Actinomycetota</taxon>
        <taxon>Actinomycetes</taxon>
        <taxon>Kitasatosporales</taxon>
        <taxon>Streptomycetaceae</taxon>
        <taxon>Streptomyces</taxon>
    </lineage>
</organism>
<evidence type="ECO:0000313" key="2">
    <source>
        <dbReference type="EMBL" id="WUO48967.1"/>
    </source>
</evidence>
<dbReference type="EMBL" id="CP108057">
    <property type="protein sequence ID" value="WUO48967.1"/>
    <property type="molecule type" value="Genomic_DNA"/>
</dbReference>
<protein>
    <submittedName>
        <fullName evidence="2">Uncharacterized protein</fullName>
    </submittedName>
</protein>
<keyword evidence="1" id="KW-0812">Transmembrane</keyword>
<dbReference type="RefSeq" id="WP_328776656.1">
    <property type="nucleotide sequence ID" value="NZ_CP108057.1"/>
</dbReference>
<evidence type="ECO:0000256" key="1">
    <source>
        <dbReference type="SAM" id="Phobius"/>
    </source>
</evidence>
<evidence type="ECO:0000313" key="3">
    <source>
        <dbReference type="Proteomes" id="UP001432075"/>
    </source>
</evidence>
<keyword evidence="3" id="KW-1185">Reference proteome</keyword>
<feature type="transmembrane region" description="Helical" evidence="1">
    <location>
        <begin position="62"/>
        <end position="81"/>
    </location>
</feature>
<proteinExistence type="predicted"/>